<evidence type="ECO:0000256" key="6">
    <source>
        <dbReference type="ARBA" id="ARBA00022759"/>
    </source>
</evidence>
<name>A0ABT6F3A8_9SYNE</name>
<dbReference type="InterPro" id="IPR002036">
    <property type="entry name" value="YbeY"/>
</dbReference>
<comment type="caution">
    <text evidence="10">The sequence shown here is derived from an EMBL/GenBank/DDBJ whole genome shotgun (WGS) entry which is preliminary data.</text>
</comment>
<evidence type="ECO:0000256" key="1">
    <source>
        <dbReference type="ARBA" id="ARBA00010875"/>
    </source>
</evidence>
<reference evidence="10" key="2">
    <citation type="submission" date="2022-01" db="EMBL/GenBank/DDBJ databases">
        <authorList>
            <person name="Zivanovic Y."/>
            <person name="Moreira D."/>
            <person name="Lopez-Garcia P."/>
        </authorList>
    </citation>
    <scope>NUCLEOTIDE SEQUENCE</scope>
    <source>
        <strain evidence="10">G9</strain>
    </source>
</reference>
<evidence type="ECO:0000256" key="3">
    <source>
        <dbReference type="ARBA" id="ARBA00022552"/>
    </source>
</evidence>
<keyword evidence="2 9" id="KW-0690">Ribosome biogenesis</keyword>
<dbReference type="Proteomes" id="UP001154265">
    <property type="component" value="Unassembled WGS sequence"/>
</dbReference>
<evidence type="ECO:0000256" key="8">
    <source>
        <dbReference type="ARBA" id="ARBA00022833"/>
    </source>
</evidence>
<reference evidence="10" key="1">
    <citation type="journal article" date="2022" name="Genome Biol. Evol.">
        <title>A New Gene Family Diagnostic for Intracellular Biomineralization of Amorphous Ca Carbonates by Cyanobacteria.</title>
        <authorList>
            <person name="Benzerara K."/>
            <person name="Duprat E."/>
            <person name="Bitard-Feildel T."/>
            <person name="Caumes G."/>
            <person name="Cassier-Chauvat C."/>
            <person name="Chauvat F."/>
            <person name="Dezi M."/>
            <person name="Diop S.I."/>
            <person name="Gaschignard G."/>
            <person name="Gorgen S."/>
            <person name="Gugger M."/>
            <person name="Lopez-Garcia P."/>
            <person name="Millet M."/>
            <person name="Skouri-Panet F."/>
            <person name="Moreira D."/>
            <person name="Callebaut I."/>
        </authorList>
    </citation>
    <scope>NUCLEOTIDE SEQUENCE</scope>
    <source>
        <strain evidence="10">G9</strain>
    </source>
</reference>
<dbReference type="Pfam" id="PF02130">
    <property type="entry name" value="YbeY"/>
    <property type="match status" value="1"/>
</dbReference>
<dbReference type="SUPFAM" id="SSF55486">
    <property type="entry name" value="Metalloproteases ('zincins'), catalytic domain"/>
    <property type="match status" value="1"/>
</dbReference>
<comment type="similarity">
    <text evidence="1 9">Belongs to the endoribonuclease YbeY family.</text>
</comment>
<comment type="cofactor">
    <cofactor evidence="9">
        <name>Zn(2+)</name>
        <dbReference type="ChEBI" id="CHEBI:29105"/>
    </cofactor>
    <text evidence="9">Binds 1 zinc ion.</text>
</comment>
<evidence type="ECO:0000256" key="9">
    <source>
        <dbReference type="HAMAP-Rule" id="MF_00009"/>
    </source>
</evidence>
<dbReference type="InterPro" id="IPR020549">
    <property type="entry name" value="YbeY_CS"/>
</dbReference>
<keyword evidence="4 9" id="KW-0540">Nuclease</keyword>
<accession>A0ABT6F3A8</accession>
<dbReference type="PANTHER" id="PTHR46986">
    <property type="entry name" value="ENDORIBONUCLEASE YBEY, CHLOROPLASTIC"/>
    <property type="match status" value="1"/>
</dbReference>
<feature type="binding site" evidence="9">
    <location>
        <position position="130"/>
    </location>
    <ligand>
        <name>Zn(2+)</name>
        <dbReference type="ChEBI" id="CHEBI:29105"/>
        <note>catalytic</note>
    </ligand>
</feature>
<protein>
    <recommendedName>
        <fullName evidence="9">Endoribonuclease YbeY</fullName>
        <ecNumber evidence="9">3.1.-.-</ecNumber>
    </recommendedName>
</protein>
<dbReference type="InterPro" id="IPR023091">
    <property type="entry name" value="MetalPrtase_cat_dom_sf_prd"/>
</dbReference>
<dbReference type="PROSITE" id="PS01306">
    <property type="entry name" value="UPF0054"/>
    <property type="match status" value="1"/>
</dbReference>
<evidence type="ECO:0000256" key="5">
    <source>
        <dbReference type="ARBA" id="ARBA00022723"/>
    </source>
</evidence>
<keyword evidence="7 9" id="KW-0378">Hydrolase</keyword>
<evidence type="ECO:0000256" key="2">
    <source>
        <dbReference type="ARBA" id="ARBA00022517"/>
    </source>
</evidence>
<feature type="binding site" evidence="9">
    <location>
        <position position="134"/>
    </location>
    <ligand>
        <name>Zn(2+)</name>
        <dbReference type="ChEBI" id="CHEBI:29105"/>
        <note>catalytic</note>
    </ligand>
</feature>
<sequence>MDGTDSLVVDLCVQDLFYSPLESRAEISGDRWQEWFSQWIHHLDPQLAPAYEITLRLTDDQEIQQLNRDFRQCDRPTDVLAFALLDSGISAPEHEPLYLGDIVISVETAHRQAGDRGHSAITELSWLAIHGLLHLLGWSHPNEERLQEMLRCQATCLGLIGVEPPEFE</sequence>
<evidence type="ECO:0000256" key="7">
    <source>
        <dbReference type="ARBA" id="ARBA00022801"/>
    </source>
</evidence>
<dbReference type="EMBL" id="JAKKUT010000008">
    <property type="protein sequence ID" value="MDG2992263.1"/>
    <property type="molecule type" value="Genomic_DNA"/>
</dbReference>
<keyword evidence="3 9" id="KW-0698">rRNA processing</keyword>
<evidence type="ECO:0000256" key="4">
    <source>
        <dbReference type="ARBA" id="ARBA00022722"/>
    </source>
</evidence>
<comment type="function">
    <text evidence="9">Single strand-specific metallo-endoribonuclease involved in late-stage 70S ribosome quality control and in maturation of the 3' terminus of the 16S rRNA.</text>
</comment>
<evidence type="ECO:0000313" key="11">
    <source>
        <dbReference type="Proteomes" id="UP001154265"/>
    </source>
</evidence>
<comment type="subcellular location">
    <subcellularLocation>
        <location evidence="9">Cytoplasm</location>
    </subcellularLocation>
</comment>
<keyword evidence="5 9" id="KW-0479">Metal-binding</keyword>
<organism evidence="10 11">
    <name type="scientific">Candidatus Synechococcus calcipolaris G9</name>
    <dbReference type="NCBI Taxonomy" id="1497997"/>
    <lineage>
        <taxon>Bacteria</taxon>
        <taxon>Bacillati</taxon>
        <taxon>Cyanobacteriota</taxon>
        <taxon>Cyanophyceae</taxon>
        <taxon>Synechococcales</taxon>
        <taxon>Synechococcaceae</taxon>
        <taxon>Synechococcus</taxon>
    </lineage>
</organism>
<keyword evidence="8 9" id="KW-0862">Zinc</keyword>
<keyword evidence="11" id="KW-1185">Reference proteome</keyword>
<evidence type="ECO:0000313" key="10">
    <source>
        <dbReference type="EMBL" id="MDG2992263.1"/>
    </source>
</evidence>
<dbReference type="NCBIfam" id="TIGR00043">
    <property type="entry name" value="rRNA maturation RNase YbeY"/>
    <property type="match status" value="1"/>
</dbReference>
<keyword evidence="6 9" id="KW-0255">Endonuclease</keyword>
<dbReference type="Gene3D" id="3.40.390.30">
    <property type="entry name" value="Metalloproteases ('zincins'), catalytic domain"/>
    <property type="match status" value="1"/>
</dbReference>
<gene>
    <name evidence="9 10" type="primary">ybeY</name>
    <name evidence="10" type="ORF">L3556_15190</name>
</gene>
<proteinExistence type="inferred from homology"/>
<dbReference type="HAMAP" id="MF_00009">
    <property type="entry name" value="Endoribonucl_YbeY"/>
    <property type="match status" value="1"/>
</dbReference>
<dbReference type="PANTHER" id="PTHR46986:SF1">
    <property type="entry name" value="ENDORIBONUCLEASE YBEY, CHLOROPLASTIC"/>
    <property type="match status" value="1"/>
</dbReference>
<feature type="binding site" evidence="9">
    <location>
        <position position="140"/>
    </location>
    <ligand>
        <name>Zn(2+)</name>
        <dbReference type="ChEBI" id="CHEBI:29105"/>
        <note>catalytic</note>
    </ligand>
</feature>
<dbReference type="RefSeq" id="WP_277868182.1">
    <property type="nucleotide sequence ID" value="NZ_JAKKUT010000008.1"/>
</dbReference>
<keyword evidence="9" id="KW-0963">Cytoplasm</keyword>
<dbReference type="EC" id="3.1.-.-" evidence="9"/>